<keyword evidence="5" id="KW-1185">Reference proteome</keyword>
<dbReference type="PIRSF" id="PIRSF005644">
    <property type="entry name" value="Hdrgns_mtr_HypE"/>
    <property type="match status" value="1"/>
</dbReference>
<reference evidence="5" key="1">
    <citation type="submission" date="2010-02" db="EMBL/GenBank/DDBJ databases">
        <title>Complete sequence of Desulfurivibrio alkaliphilus AHT2.</title>
        <authorList>
            <consortium name="US DOE Joint Genome Institute"/>
            <person name="Pitluck S."/>
            <person name="Chertkov O."/>
            <person name="Detter J.C."/>
            <person name="Han C."/>
            <person name="Tapia R."/>
            <person name="Larimer F."/>
            <person name="Land M."/>
            <person name="Hauser L."/>
            <person name="Kyrpides N."/>
            <person name="Mikhailova N."/>
            <person name="Sorokin D.Y."/>
            <person name="Muyzer G."/>
            <person name="Woyke T."/>
        </authorList>
    </citation>
    <scope>NUCLEOTIDE SEQUENCE [LARGE SCALE GENOMIC DNA]</scope>
    <source>
        <strain evidence="5">DSM 19089 / UNIQEM U267 / AHT2</strain>
    </source>
</reference>
<dbReference type="SUPFAM" id="SSF55326">
    <property type="entry name" value="PurM N-terminal domain-like"/>
    <property type="match status" value="1"/>
</dbReference>
<dbReference type="RefSeq" id="WP_013162470.1">
    <property type="nucleotide sequence ID" value="NC_014216.1"/>
</dbReference>
<dbReference type="InterPro" id="IPR010918">
    <property type="entry name" value="PurM-like_C_dom"/>
</dbReference>
<dbReference type="PANTHER" id="PTHR30303:SF0">
    <property type="entry name" value="CARBAMOYL DEHYDRATASE HYPE"/>
    <property type="match status" value="1"/>
</dbReference>
<evidence type="ECO:0000259" key="2">
    <source>
        <dbReference type="Pfam" id="PF00586"/>
    </source>
</evidence>
<accession>D6Z6I0</accession>
<dbReference type="FunCoup" id="D6Z6I0">
    <property type="interactions" value="51"/>
</dbReference>
<dbReference type="Gene3D" id="3.90.650.10">
    <property type="entry name" value="PurM-like C-terminal domain"/>
    <property type="match status" value="1"/>
</dbReference>
<dbReference type="Proteomes" id="UP000001508">
    <property type="component" value="Chromosome"/>
</dbReference>
<evidence type="ECO:0000256" key="1">
    <source>
        <dbReference type="ARBA" id="ARBA00006243"/>
    </source>
</evidence>
<organism evidence="4 5">
    <name type="scientific">Desulfurivibrio alkaliphilus (strain DSM 19089 / UNIQEM U267 / AHT2)</name>
    <dbReference type="NCBI Taxonomy" id="589865"/>
    <lineage>
        <taxon>Bacteria</taxon>
        <taxon>Pseudomonadati</taxon>
        <taxon>Thermodesulfobacteriota</taxon>
        <taxon>Desulfobulbia</taxon>
        <taxon>Desulfobulbales</taxon>
        <taxon>Desulfobulbaceae</taxon>
        <taxon>Desulfurivibrio</taxon>
    </lineage>
</organism>
<dbReference type="EMBL" id="CP001940">
    <property type="protein sequence ID" value="ADH84939.1"/>
    <property type="molecule type" value="Genomic_DNA"/>
</dbReference>
<sequence>MSWQIKPENFGCPLPAADGATVQLAHGGGSRLAAELIEQTLVPAFADPVLSRLEDQAVLESPLGAGERLAFTTDSFVVDPLFFPGGSIGELAINGTINDLAMGGARPLYLSVALIVEEGLELAILRRVIADLGAAAKAAGVRVVTGDTKVVGRGSCDKIFINTSGIGAVPAGLALSAANLQPGDKIIISGTMADHGMAIMSCRQGLSFAEPLTSDTAALHQLTAAIMAAAGMPPAAPAQKANEPEAGQALRAMRDPTRGGVAAVLTEMARASRVGVVIAEETLPVAGPVRGACEILGIDPLFVANEGKLLAVVAPESAGAVLQAMREHPLGRQAAIIGEVVAENPGLVALRTALGPHRIIDLPSGELLPRIC</sequence>
<evidence type="ECO:0000313" key="5">
    <source>
        <dbReference type="Proteomes" id="UP000001508"/>
    </source>
</evidence>
<dbReference type="InterPro" id="IPR036921">
    <property type="entry name" value="PurM-like_N_sf"/>
</dbReference>
<dbReference type="SUPFAM" id="SSF56042">
    <property type="entry name" value="PurM C-terminal domain-like"/>
    <property type="match status" value="1"/>
</dbReference>
<dbReference type="GO" id="GO:0051604">
    <property type="term" value="P:protein maturation"/>
    <property type="evidence" value="ECO:0007669"/>
    <property type="project" value="TreeGrafter"/>
</dbReference>
<dbReference type="PANTHER" id="PTHR30303">
    <property type="entry name" value="HYDROGENASE ISOENZYMES FORMATION PROTEIN HYPE"/>
    <property type="match status" value="1"/>
</dbReference>
<dbReference type="HOGENOM" id="CLU_049733_0_0_7"/>
<dbReference type="InterPro" id="IPR036676">
    <property type="entry name" value="PurM-like_C_sf"/>
</dbReference>
<feature type="domain" description="PurM-like C-terminal" evidence="3">
    <location>
        <begin position="181"/>
        <end position="344"/>
    </location>
</feature>
<name>D6Z6I0_DESAT</name>
<evidence type="ECO:0000313" key="4">
    <source>
        <dbReference type="EMBL" id="ADH84939.1"/>
    </source>
</evidence>
<dbReference type="OrthoDB" id="9801934at2"/>
<proteinExistence type="inferred from homology"/>
<dbReference type="AlphaFoldDB" id="D6Z6I0"/>
<dbReference type="STRING" id="589865.DaAHT2_0228"/>
<dbReference type="CDD" id="cd02197">
    <property type="entry name" value="HypE"/>
    <property type="match status" value="1"/>
</dbReference>
<protein>
    <submittedName>
        <fullName evidence="4">Hydrogenase expression/formation protein HypE</fullName>
    </submittedName>
</protein>
<dbReference type="InParanoid" id="D6Z6I0"/>
<dbReference type="Pfam" id="PF00586">
    <property type="entry name" value="AIRS"/>
    <property type="match status" value="1"/>
</dbReference>
<feature type="domain" description="PurM-like N-terminal" evidence="2">
    <location>
        <begin position="54"/>
        <end position="169"/>
    </location>
</feature>
<dbReference type="InterPro" id="IPR016188">
    <property type="entry name" value="PurM-like_N"/>
</dbReference>
<dbReference type="eggNOG" id="COG0309">
    <property type="taxonomic scope" value="Bacteria"/>
</dbReference>
<gene>
    <name evidence="4" type="ordered locus">DaAHT2_0228</name>
</gene>
<dbReference type="Gene3D" id="3.30.1330.10">
    <property type="entry name" value="PurM-like, N-terminal domain"/>
    <property type="match status" value="1"/>
</dbReference>
<dbReference type="InterPro" id="IPR011854">
    <property type="entry name" value="HypE"/>
</dbReference>
<comment type="similarity">
    <text evidence="1">Belongs to the HypE family.</text>
</comment>
<dbReference type="Pfam" id="PF02769">
    <property type="entry name" value="AIRS_C"/>
    <property type="match status" value="1"/>
</dbReference>
<evidence type="ECO:0000259" key="3">
    <source>
        <dbReference type="Pfam" id="PF02769"/>
    </source>
</evidence>
<dbReference type="NCBIfam" id="TIGR02124">
    <property type="entry name" value="hypE"/>
    <property type="match status" value="1"/>
</dbReference>
<dbReference type="KEGG" id="dak:DaAHT2_0228"/>